<gene>
    <name evidence="1" type="ORF">EubceDRAFT1_1644</name>
</gene>
<evidence type="ECO:0000313" key="2">
    <source>
        <dbReference type="Proteomes" id="UP000005753"/>
    </source>
</evidence>
<organism evidence="1 2">
    <name type="scientific">Eubacterium cellulosolvens (strain ATCC 43171 / JCM 9499 / 6)</name>
    <name type="common">Cillobacterium cellulosolvens</name>
    <dbReference type="NCBI Taxonomy" id="633697"/>
    <lineage>
        <taxon>Bacteria</taxon>
        <taxon>Bacillati</taxon>
        <taxon>Bacillota</taxon>
        <taxon>Clostridia</taxon>
        <taxon>Eubacteriales</taxon>
        <taxon>Eubacteriaceae</taxon>
        <taxon>Eubacterium</taxon>
    </lineage>
</organism>
<name>I5AUF4_EUBC6</name>
<reference evidence="1 2" key="2">
    <citation type="submission" date="2012-02" db="EMBL/GenBank/DDBJ databases">
        <title>Improved High-Quality Draft sequence of Eubacterium cellulosolvens 6.</title>
        <authorList>
            <consortium name="US DOE Joint Genome Institute"/>
            <person name="Lucas S."/>
            <person name="Han J."/>
            <person name="Lapidus A."/>
            <person name="Cheng J.-F."/>
            <person name="Goodwin L."/>
            <person name="Pitluck S."/>
            <person name="Peters L."/>
            <person name="Mikhailova N."/>
            <person name="Gu W."/>
            <person name="Detter J.C."/>
            <person name="Han C."/>
            <person name="Tapia R."/>
            <person name="Land M."/>
            <person name="Hauser L."/>
            <person name="Kyrpides N."/>
            <person name="Ivanova N."/>
            <person name="Pagani I."/>
            <person name="Johnson E."/>
            <person name="Mukhopadhyay B."/>
            <person name="Anderson I."/>
            <person name="Woyke T."/>
        </authorList>
    </citation>
    <scope>NUCLEOTIDE SEQUENCE [LARGE SCALE GENOMIC DNA]</scope>
    <source>
        <strain evidence="1 2">6</strain>
    </source>
</reference>
<dbReference type="AlphaFoldDB" id="I5AUF4"/>
<accession>I5AUF4</accession>
<reference evidence="1 2" key="1">
    <citation type="submission" date="2010-08" db="EMBL/GenBank/DDBJ databases">
        <authorList>
            <consortium name="US DOE Joint Genome Institute (JGI-PGF)"/>
            <person name="Lucas S."/>
            <person name="Copeland A."/>
            <person name="Lapidus A."/>
            <person name="Cheng J.-F."/>
            <person name="Bruce D."/>
            <person name="Goodwin L."/>
            <person name="Pitluck S."/>
            <person name="Land M.L."/>
            <person name="Hauser L."/>
            <person name="Chang Y.-J."/>
            <person name="Anderson I.J."/>
            <person name="Johnson E."/>
            <person name="Mulhopadhyay B."/>
            <person name="Kyrpides N."/>
            <person name="Woyke T.J."/>
        </authorList>
    </citation>
    <scope>NUCLEOTIDE SEQUENCE [LARGE SCALE GENOMIC DNA]</scope>
    <source>
        <strain evidence="1 2">6</strain>
    </source>
</reference>
<keyword evidence="2" id="KW-1185">Reference proteome</keyword>
<evidence type="ECO:0000313" key="1">
    <source>
        <dbReference type="EMBL" id="EIM57427.1"/>
    </source>
</evidence>
<dbReference type="Proteomes" id="UP000005753">
    <property type="component" value="Chromosome"/>
</dbReference>
<proteinExistence type="predicted"/>
<dbReference type="EMBL" id="CM001487">
    <property type="protein sequence ID" value="EIM57427.1"/>
    <property type="molecule type" value="Genomic_DNA"/>
</dbReference>
<protein>
    <submittedName>
        <fullName evidence="1">Uncharacterized protein</fullName>
    </submittedName>
</protein>
<sequence length="44" mass="5202">MVCCFSLFRKKSLKACFSRLEAFFACLHNFNFLYDLFMVPVTNV</sequence>
<dbReference type="HOGENOM" id="CLU_3216374_0_0_9"/>